<sequence length="288" mass="32563">MKKAIIFLIFVGPFYMLSQQATKNPNKPEGNVSYLEADMAYISDAVFMGRKDTIEAPYLIASLTYTHKSGLYTSGSLSYLTSPDEGRVDLFTLSGGYDLKKEKFITGISITGYFFNDDSYNVQSSVSSDVSVYAGFDLSLLNAYIMGSMYFSDNDTDIFLGTELNKTIYIDRKNSFYLLPGFGINAGSLNFYNTYYQTQRLGRRKGKNSSGITDPPQNIVIEEADKFVLLDYELSLIAGYEFDNFELAFIPVFAFPQNETTITVDDEILNEELENTFYWSVSLTYKFN</sequence>
<dbReference type="Proteomes" id="UP000831290">
    <property type="component" value="Chromosome"/>
</dbReference>
<name>A0A9E6ZNF3_9FLAO</name>
<gene>
    <name evidence="1" type="ORF">MQE35_01125</name>
</gene>
<keyword evidence="2" id="KW-1185">Reference proteome</keyword>
<dbReference type="KEGG" id="fbm:MQE35_01125"/>
<proteinExistence type="predicted"/>
<evidence type="ECO:0000313" key="1">
    <source>
        <dbReference type="EMBL" id="UOB17914.1"/>
    </source>
</evidence>
<dbReference type="EMBL" id="CP094358">
    <property type="protein sequence ID" value="UOB17914.1"/>
    <property type="molecule type" value="Genomic_DNA"/>
</dbReference>
<dbReference type="RefSeq" id="WP_255843730.1">
    <property type="nucleotide sequence ID" value="NZ_CP094358.1"/>
</dbReference>
<organism evidence="1 2">
    <name type="scientific">Abyssalbus ytuae</name>
    <dbReference type="NCBI Taxonomy" id="2926907"/>
    <lineage>
        <taxon>Bacteria</taxon>
        <taxon>Pseudomonadati</taxon>
        <taxon>Bacteroidota</taxon>
        <taxon>Flavobacteriia</taxon>
        <taxon>Flavobacteriales</taxon>
        <taxon>Flavobacteriaceae</taxon>
        <taxon>Abyssalbus</taxon>
    </lineage>
</organism>
<reference evidence="1" key="1">
    <citation type="submission" date="2022-03" db="EMBL/GenBank/DDBJ databases">
        <title>Description of Abyssus ytuae gen. nov., sp. nov., a novel member of the family Flavobacteriaceae isolated from the sediment of Mariana Trench.</title>
        <authorList>
            <person name="Zhang J."/>
            <person name="Xu X."/>
        </authorList>
    </citation>
    <scope>NUCLEOTIDE SEQUENCE</scope>
    <source>
        <strain evidence="1">MT3330</strain>
    </source>
</reference>
<evidence type="ECO:0000313" key="2">
    <source>
        <dbReference type="Proteomes" id="UP000831290"/>
    </source>
</evidence>
<accession>A0A9E6ZNF3</accession>
<protein>
    <submittedName>
        <fullName evidence="1">Uncharacterized protein</fullName>
    </submittedName>
</protein>
<dbReference type="AlphaFoldDB" id="A0A9E6ZNF3"/>